<gene>
    <name evidence="1" type="ORF">PYU98_06305</name>
</gene>
<reference evidence="1" key="1">
    <citation type="submission" date="2023-02" db="EMBL/GenBank/DDBJ databases">
        <title>The sequence of Aeromonas allosaccharophila K520.</title>
        <authorList>
            <person name="Luo X."/>
        </authorList>
    </citation>
    <scope>NUCLEOTIDE SEQUENCE</scope>
    <source>
        <strain evidence="1">K520</strain>
    </source>
</reference>
<proteinExistence type="predicted"/>
<dbReference type="EMBL" id="CP118988">
    <property type="protein sequence ID" value="WED77833.1"/>
    <property type="molecule type" value="Genomic_DNA"/>
</dbReference>
<dbReference type="Proteomes" id="UP001213721">
    <property type="component" value="Chromosome"/>
</dbReference>
<name>A0AAX3NUQ2_9GAMM</name>
<organism evidence="1 2">
    <name type="scientific">Aeromonas allosaccharophila</name>
    <dbReference type="NCBI Taxonomy" id="656"/>
    <lineage>
        <taxon>Bacteria</taxon>
        <taxon>Pseudomonadati</taxon>
        <taxon>Pseudomonadota</taxon>
        <taxon>Gammaproteobacteria</taxon>
        <taxon>Aeromonadales</taxon>
        <taxon>Aeromonadaceae</taxon>
        <taxon>Aeromonas</taxon>
    </lineage>
</organism>
<evidence type="ECO:0000313" key="2">
    <source>
        <dbReference type="Proteomes" id="UP001213721"/>
    </source>
</evidence>
<evidence type="ECO:0000313" key="1">
    <source>
        <dbReference type="EMBL" id="WED77833.1"/>
    </source>
</evidence>
<sequence length="94" mass="10823">MKRYLKVGDRCKQCDTPRVDISHEILLEIQRELHPSIKSIPASVLAKGRDIYAICPCCDLYALGMDLETGYPFTEVDGQTTTIHELTSRPEWRW</sequence>
<accession>A0AAX3NUQ2</accession>
<dbReference type="RefSeq" id="WP_050664993.1">
    <property type="nucleotide sequence ID" value="NZ_CP118988.1"/>
</dbReference>
<protein>
    <submittedName>
        <fullName evidence="1">Uncharacterized protein</fullName>
    </submittedName>
</protein>
<dbReference type="AlphaFoldDB" id="A0AAX3NUQ2"/>